<dbReference type="GO" id="GO:0005737">
    <property type="term" value="C:cytoplasm"/>
    <property type="evidence" value="ECO:0007669"/>
    <property type="project" value="UniProtKB-SubCell"/>
</dbReference>
<keyword evidence="8" id="KW-0963">Cytoplasm</keyword>
<dbReference type="InterPro" id="IPR037143">
    <property type="entry name" value="4-PPantetheinyl_Trfase_dom_sf"/>
</dbReference>
<dbReference type="InterPro" id="IPR008278">
    <property type="entry name" value="4-PPantetheinyl_Trfase_dom"/>
</dbReference>
<reference evidence="10 11" key="2">
    <citation type="submission" date="2016-08" db="EMBL/GenBank/DDBJ databases">
        <title>Orenia metallireducens sp. nov. strain Z6, a Novel Metal-reducing Firmicute from the Deep Subsurface.</title>
        <authorList>
            <person name="Maxim B.I."/>
            <person name="Kenneth K."/>
            <person name="Flynn T.M."/>
            <person name="Oloughlin E.J."/>
            <person name="Locke R.A."/>
            <person name="Weber J.R."/>
            <person name="Egan S.M."/>
            <person name="Mackie R.I."/>
            <person name="Cann I.K."/>
        </authorList>
    </citation>
    <scope>NUCLEOTIDE SEQUENCE [LARGE SCALE GENOMIC DNA]</scope>
    <source>
        <strain evidence="10 11">Z6</strain>
    </source>
</reference>
<keyword evidence="1 8" id="KW-0444">Lipid biosynthesis</keyword>
<dbReference type="GO" id="GO:0000287">
    <property type="term" value="F:magnesium ion binding"/>
    <property type="evidence" value="ECO:0007669"/>
    <property type="project" value="UniProtKB-UniRule"/>
</dbReference>
<comment type="function">
    <text evidence="8">Transfers the 4'-phosphopantetheine moiety from coenzyme A to a Ser of acyl-carrier-protein.</text>
</comment>
<dbReference type="EC" id="2.7.8.7" evidence="8"/>
<evidence type="ECO:0000256" key="2">
    <source>
        <dbReference type="ARBA" id="ARBA00022679"/>
    </source>
</evidence>
<sequence length="122" mass="13886">MMKGIGIDIIEIERIKDAILSKDRFKDRFFTESEIAYCELHKSPWVHYAGRFAAKEAIVKALGTGFRGFKWQDIEIIKDELGKPKVRLHNQANNLAKELGITEIIISISHSRDYAVANAVVK</sequence>
<keyword evidence="4 8" id="KW-0276">Fatty acid metabolism</keyword>
<feature type="binding site" evidence="8">
    <location>
        <position position="56"/>
    </location>
    <ligand>
        <name>Mg(2+)</name>
        <dbReference type="ChEBI" id="CHEBI:18420"/>
    </ligand>
</feature>
<evidence type="ECO:0000256" key="1">
    <source>
        <dbReference type="ARBA" id="ARBA00022516"/>
    </source>
</evidence>
<keyword evidence="5 8" id="KW-0460">Magnesium</keyword>
<reference evidence="11" key="1">
    <citation type="submission" date="2016-07" db="EMBL/GenBank/DDBJ databases">
        <authorList>
            <person name="Florea S."/>
            <person name="Webb J.S."/>
            <person name="Jaromczyk J."/>
            <person name="Schardl C.L."/>
        </authorList>
    </citation>
    <scope>NUCLEOTIDE SEQUENCE [LARGE SCALE GENOMIC DNA]</scope>
    <source>
        <strain evidence="11">Z6</strain>
    </source>
</reference>
<dbReference type="Pfam" id="PF01648">
    <property type="entry name" value="ACPS"/>
    <property type="match status" value="1"/>
</dbReference>
<keyword evidence="6 8" id="KW-0443">Lipid metabolism</keyword>
<protein>
    <recommendedName>
        <fullName evidence="8">Holo-[acyl-carrier-protein] synthase</fullName>
        <shortName evidence="8">Holo-ACP synthase</shortName>
        <ecNumber evidence="8">2.7.8.7</ecNumber>
    </recommendedName>
    <alternativeName>
        <fullName evidence="8">4'-phosphopantetheinyl transferase AcpS</fullName>
    </alternativeName>
</protein>
<evidence type="ECO:0000259" key="9">
    <source>
        <dbReference type="Pfam" id="PF01648"/>
    </source>
</evidence>
<accession>A0A1C0ABN5</accession>
<proteinExistence type="inferred from homology"/>
<gene>
    <name evidence="8" type="primary">acpS</name>
    <name evidence="10" type="ORF">U472_04260</name>
</gene>
<dbReference type="Gene3D" id="3.90.470.20">
    <property type="entry name" value="4'-phosphopantetheinyl transferase domain"/>
    <property type="match status" value="1"/>
</dbReference>
<feature type="binding site" evidence="8">
    <location>
        <position position="8"/>
    </location>
    <ligand>
        <name>Mg(2+)</name>
        <dbReference type="ChEBI" id="CHEBI:18420"/>
    </ligand>
</feature>
<name>A0A1C0ABN5_9FIRM</name>
<evidence type="ECO:0000313" key="11">
    <source>
        <dbReference type="Proteomes" id="UP000093514"/>
    </source>
</evidence>
<dbReference type="RefSeq" id="WP_068715849.1">
    <property type="nucleotide sequence ID" value="NZ_LWDV01000007.1"/>
</dbReference>
<evidence type="ECO:0000256" key="8">
    <source>
        <dbReference type="HAMAP-Rule" id="MF_00101"/>
    </source>
</evidence>
<keyword evidence="7 8" id="KW-0275">Fatty acid biosynthesis</keyword>
<evidence type="ECO:0000256" key="3">
    <source>
        <dbReference type="ARBA" id="ARBA00022723"/>
    </source>
</evidence>
<dbReference type="InterPro" id="IPR002582">
    <property type="entry name" value="ACPS"/>
</dbReference>
<dbReference type="HAMAP" id="MF_00101">
    <property type="entry name" value="AcpS"/>
    <property type="match status" value="1"/>
</dbReference>
<comment type="similarity">
    <text evidence="8">Belongs to the P-Pant transferase superfamily. AcpS family.</text>
</comment>
<comment type="catalytic activity">
    <reaction evidence="8">
        <text>apo-[ACP] + CoA = holo-[ACP] + adenosine 3',5'-bisphosphate + H(+)</text>
        <dbReference type="Rhea" id="RHEA:12068"/>
        <dbReference type="Rhea" id="RHEA-COMP:9685"/>
        <dbReference type="Rhea" id="RHEA-COMP:9690"/>
        <dbReference type="ChEBI" id="CHEBI:15378"/>
        <dbReference type="ChEBI" id="CHEBI:29999"/>
        <dbReference type="ChEBI" id="CHEBI:57287"/>
        <dbReference type="ChEBI" id="CHEBI:58343"/>
        <dbReference type="ChEBI" id="CHEBI:64479"/>
        <dbReference type="EC" id="2.7.8.7"/>
    </reaction>
</comment>
<organism evidence="10 11">
    <name type="scientific">Orenia metallireducens</name>
    <dbReference type="NCBI Taxonomy" id="1413210"/>
    <lineage>
        <taxon>Bacteria</taxon>
        <taxon>Bacillati</taxon>
        <taxon>Bacillota</taxon>
        <taxon>Clostridia</taxon>
        <taxon>Halanaerobiales</taxon>
        <taxon>Halobacteroidaceae</taxon>
        <taxon>Orenia</taxon>
    </lineage>
</organism>
<dbReference type="Proteomes" id="UP000093514">
    <property type="component" value="Unassembled WGS sequence"/>
</dbReference>
<evidence type="ECO:0000256" key="4">
    <source>
        <dbReference type="ARBA" id="ARBA00022832"/>
    </source>
</evidence>
<evidence type="ECO:0000256" key="7">
    <source>
        <dbReference type="ARBA" id="ARBA00023160"/>
    </source>
</evidence>
<comment type="caution">
    <text evidence="10">The sequence shown here is derived from an EMBL/GenBank/DDBJ whole genome shotgun (WGS) entry which is preliminary data.</text>
</comment>
<dbReference type="EMBL" id="LWDV01000007">
    <property type="protein sequence ID" value="OCL27771.1"/>
    <property type="molecule type" value="Genomic_DNA"/>
</dbReference>
<dbReference type="NCBIfam" id="TIGR00516">
    <property type="entry name" value="acpS"/>
    <property type="match status" value="1"/>
</dbReference>
<dbReference type="SUPFAM" id="SSF56214">
    <property type="entry name" value="4'-phosphopantetheinyl transferase"/>
    <property type="match status" value="1"/>
</dbReference>
<comment type="cofactor">
    <cofactor evidence="8">
        <name>Mg(2+)</name>
        <dbReference type="ChEBI" id="CHEBI:18420"/>
    </cofactor>
</comment>
<keyword evidence="3 8" id="KW-0479">Metal-binding</keyword>
<dbReference type="NCBIfam" id="TIGR00556">
    <property type="entry name" value="pantethn_trn"/>
    <property type="match status" value="1"/>
</dbReference>
<evidence type="ECO:0000256" key="6">
    <source>
        <dbReference type="ARBA" id="ARBA00023098"/>
    </source>
</evidence>
<evidence type="ECO:0000256" key="5">
    <source>
        <dbReference type="ARBA" id="ARBA00022842"/>
    </source>
</evidence>
<comment type="subcellular location">
    <subcellularLocation>
        <location evidence="8">Cytoplasm</location>
    </subcellularLocation>
</comment>
<evidence type="ECO:0000313" key="10">
    <source>
        <dbReference type="EMBL" id="OCL27771.1"/>
    </source>
</evidence>
<dbReference type="GO" id="GO:0008897">
    <property type="term" value="F:holo-[acyl-carrier-protein] synthase activity"/>
    <property type="evidence" value="ECO:0007669"/>
    <property type="project" value="UniProtKB-UniRule"/>
</dbReference>
<dbReference type="GO" id="GO:0006633">
    <property type="term" value="P:fatty acid biosynthetic process"/>
    <property type="evidence" value="ECO:0007669"/>
    <property type="project" value="UniProtKB-UniRule"/>
</dbReference>
<dbReference type="AlphaFoldDB" id="A0A1C0ABN5"/>
<keyword evidence="2 8" id="KW-0808">Transferase</keyword>
<dbReference type="InterPro" id="IPR004568">
    <property type="entry name" value="Ppantetheine-prot_Trfase_dom"/>
</dbReference>
<feature type="domain" description="4'-phosphopantetheinyl transferase" evidence="9">
    <location>
        <begin position="4"/>
        <end position="117"/>
    </location>
</feature>
<keyword evidence="11" id="KW-1185">Reference proteome</keyword>